<evidence type="ECO:0000313" key="7">
    <source>
        <dbReference type="Proteomes" id="UP001500280"/>
    </source>
</evidence>
<dbReference type="EMBL" id="BAAANF010000018">
    <property type="protein sequence ID" value="GAA1703087.1"/>
    <property type="molecule type" value="Genomic_DNA"/>
</dbReference>
<evidence type="ECO:0000259" key="5">
    <source>
        <dbReference type="PROSITE" id="PS50931"/>
    </source>
</evidence>
<dbReference type="Gene3D" id="3.40.190.290">
    <property type="match status" value="1"/>
</dbReference>
<keyword evidence="7" id="KW-1185">Reference proteome</keyword>
<evidence type="ECO:0000256" key="1">
    <source>
        <dbReference type="ARBA" id="ARBA00009437"/>
    </source>
</evidence>
<reference evidence="6 7" key="1">
    <citation type="journal article" date="2019" name="Int. J. Syst. Evol. Microbiol.">
        <title>The Global Catalogue of Microorganisms (GCM) 10K type strain sequencing project: providing services to taxonomists for standard genome sequencing and annotation.</title>
        <authorList>
            <consortium name="The Broad Institute Genomics Platform"/>
            <consortium name="The Broad Institute Genome Sequencing Center for Infectious Disease"/>
            <person name="Wu L."/>
            <person name="Ma J."/>
        </authorList>
    </citation>
    <scope>NUCLEOTIDE SEQUENCE [LARGE SCALE GENOMIC DNA]</scope>
    <source>
        <strain evidence="6 7">JCM 14307</strain>
    </source>
</reference>
<keyword evidence="3" id="KW-0238">DNA-binding</keyword>
<comment type="similarity">
    <text evidence="1">Belongs to the LysR transcriptional regulatory family.</text>
</comment>
<dbReference type="PROSITE" id="PS50931">
    <property type="entry name" value="HTH_LYSR"/>
    <property type="match status" value="1"/>
</dbReference>
<gene>
    <name evidence="6" type="ORF">GCM10009745_58080</name>
</gene>
<keyword evidence="2" id="KW-0805">Transcription regulation</keyword>
<dbReference type="InterPro" id="IPR036388">
    <property type="entry name" value="WH-like_DNA-bd_sf"/>
</dbReference>
<dbReference type="Pfam" id="PF03466">
    <property type="entry name" value="LysR_substrate"/>
    <property type="match status" value="1"/>
</dbReference>
<dbReference type="PANTHER" id="PTHR30126">
    <property type="entry name" value="HTH-TYPE TRANSCRIPTIONAL REGULATOR"/>
    <property type="match status" value="1"/>
</dbReference>
<organism evidence="6 7">
    <name type="scientific">Kribbella yunnanensis</name>
    <dbReference type="NCBI Taxonomy" id="190194"/>
    <lineage>
        <taxon>Bacteria</taxon>
        <taxon>Bacillati</taxon>
        <taxon>Actinomycetota</taxon>
        <taxon>Actinomycetes</taxon>
        <taxon>Propionibacteriales</taxon>
        <taxon>Kribbellaceae</taxon>
        <taxon>Kribbella</taxon>
    </lineage>
</organism>
<dbReference type="InterPro" id="IPR005119">
    <property type="entry name" value="LysR_subst-bd"/>
</dbReference>
<accession>A0ABN2IDP1</accession>
<keyword evidence="4" id="KW-0804">Transcription</keyword>
<dbReference type="InterPro" id="IPR036390">
    <property type="entry name" value="WH_DNA-bd_sf"/>
</dbReference>
<dbReference type="Pfam" id="PF00126">
    <property type="entry name" value="HTH_1"/>
    <property type="match status" value="1"/>
</dbReference>
<dbReference type="Gene3D" id="1.10.10.10">
    <property type="entry name" value="Winged helix-like DNA-binding domain superfamily/Winged helix DNA-binding domain"/>
    <property type="match status" value="1"/>
</dbReference>
<evidence type="ECO:0000313" key="6">
    <source>
        <dbReference type="EMBL" id="GAA1703087.1"/>
    </source>
</evidence>
<evidence type="ECO:0000256" key="4">
    <source>
        <dbReference type="ARBA" id="ARBA00023163"/>
    </source>
</evidence>
<feature type="domain" description="HTH lysR-type" evidence="5">
    <location>
        <begin position="15"/>
        <end position="72"/>
    </location>
</feature>
<dbReference type="SUPFAM" id="SSF53850">
    <property type="entry name" value="Periplasmic binding protein-like II"/>
    <property type="match status" value="1"/>
</dbReference>
<dbReference type="SUPFAM" id="SSF46785">
    <property type="entry name" value="Winged helix' DNA-binding domain"/>
    <property type="match status" value="1"/>
</dbReference>
<name>A0ABN2IDP1_9ACTN</name>
<evidence type="ECO:0000256" key="2">
    <source>
        <dbReference type="ARBA" id="ARBA00023015"/>
    </source>
</evidence>
<proteinExistence type="inferred from homology"/>
<dbReference type="Proteomes" id="UP001500280">
    <property type="component" value="Unassembled WGS sequence"/>
</dbReference>
<comment type="caution">
    <text evidence="6">The sequence shown here is derived from an EMBL/GenBank/DDBJ whole genome shotgun (WGS) entry which is preliminary data.</text>
</comment>
<dbReference type="InterPro" id="IPR000847">
    <property type="entry name" value="LysR_HTH_N"/>
</dbReference>
<dbReference type="PANTHER" id="PTHR30126:SF39">
    <property type="entry name" value="HTH-TYPE TRANSCRIPTIONAL REGULATOR CYSL"/>
    <property type="match status" value="1"/>
</dbReference>
<protein>
    <submittedName>
        <fullName evidence="6">LysR family transcriptional regulator</fullName>
    </submittedName>
</protein>
<sequence length="243" mass="25643">MTGSVSIGDMSELEPDPRSLLVFNVVVEEGSMSAAARRLGWTHPAISQHMQRLERAAGTALLIRYGRGVRPTAAGVELAAATAVLAGAQSAAAVTLRRLGEAGSAVVRVVAFPTACATFLVDTVSAVAPVRVQLQQAEPEAAMAMLAEQKADLAVVFDDEPSAVQLERIPLFDDELVLVVPEVHVLAAMPKVSPTQLSEYTVVAGCVPLDPPLIRRISVCRRAGRSATEDVARVLQEICAQVT</sequence>
<evidence type="ECO:0000256" key="3">
    <source>
        <dbReference type="ARBA" id="ARBA00023125"/>
    </source>
</evidence>